<feature type="region of interest" description="Disordered" evidence="2">
    <location>
        <begin position="1"/>
        <end position="75"/>
    </location>
</feature>
<dbReference type="EMBL" id="VWNA01000001">
    <property type="protein sequence ID" value="MQT13021.1"/>
    <property type="molecule type" value="Genomic_DNA"/>
</dbReference>
<reference evidence="4 5" key="1">
    <citation type="submission" date="2019-09" db="EMBL/GenBank/DDBJ databases">
        <title>Segnochrobactrum spirostomi gen. nov., sp. nov., isolated from the ciliate Spirostomum cf. yagiui and description of a novel family, Segnochrobactraceae fam. nov. within the order Rhizobiales of the class Alphaproteobacteria.</title>
        <authorList>
            <person name="Akter S."/>
            <person name="Shazib S.U.A."/>
            <person name="Shin M.K."/>
        </authorList>
    </citation>
    <scope>NUCLEOTIDE SEQUENCE [LARGE SCALE GENOMIC DNA]</scope>
    <source>
        <strain evidence="4 5">Sp-1</strain>
    </source>
</reference>
<dbReference type="InterPro" id="IPR023485">
    <property type="entry name" value="Ptyr_pPase"/>
</dbReference>
<feature type="domain" description="Phosphotyrosine protein phosphatase I" evidence="3">
    <location>
        <begin position="80"/>
        <end position="216"/>
    </location>
</feature>
<protein>
    <recommendedName>
        <fullName evidence="3">Phosphotyrosine protein phosphatase I domain-containing protein</fullName>
    </recommendedName>
</protein>
<sequence>MGPKGSLATRARFATRASCGARVEDEKAPDDRRRPRISWDPSGPIGPLGRCGSADREQGRINRHPRREEKAMEKSAMTPTTVLFVCARNAGLSIMAEAYLNHLALPDLRAFSAGLEPAETVHPGALRALAQAGLALEALAPKAMELFALPQAPQPDVVVALGSEPLGGREPRWLRPPRRLGWLIGDPASRPGPVSVSVFSEAFAALRERIDRAVAEAHFAGLSLAHAV</sequence>
<dbReference type="Pfam" id="PF01451">
    <property type="entry name" value="LMWPc"/>
    <property type="match status" value="1"/>
</dbReference>
<proteinExistence type="predicted"/>
<dbReference type="Gene3D" id="3.40.50.2300">
    <property type="match status" value="1"/>
</dbReference>
<dbReference type="PANTHER" id="PTHR43428">
    <property type="entry name" value="ARSENATE REDUCTASE"/>
    <property type="match status" value="1"/>
</dbReference>
<feature type="compositionally biased region" description="Basic and acidic residues" evidence="2">
    <location>
        <begin position="53"/>
        <end position="73"/>
    </location>
</feature>
<evidence type="ECO:0000259" key="3">
    <source>
        <dbReference type="SMART" id="SM00226"/>
    </source>
</evidence>
<evidence type="ECO:0000313" key="4">
    <source>
        <dbReference type="EMBL" id="MQT13021.1"/>
    </source>
</evidence>
<evidence type="ECO:0000256" key="1">
    <source>
        <dbReference type="ARBA" id="ARBA00022849"/>
    </source>
</evidence>
<dbReference type="PANTHER" id="PTHR43428:SF1">
    <property type="entry name" value="ARSENATE REDUCTASE"/>
    <property type="match status" value="1"/>
</dbReference>
<evidence type="ECO:0000256" key="2">
    <source>
        <dbReference type="SAM" id="MobiDB-lite"/>
    </source>
</evidence>
<feature type="compositionally biased region" description="Basic and acidic residues" evidence="2">
    <location>
        <begin position="22"/>
        <end position="33"/>
    </location>
</feature>
<organism evidence="4 5">
    <name type="scientific">Segnochrobactrum spirostomi</name>
    <dbReference type="NCBI Taxonomy" id="2608987"/>
    <lineage>
        <taxon>Bacteria</taxon>
        <taxon>Pseudomonadati</taxon>
        <taxon>Pseudomonadota</taxon>
        <taxon>Alphaproteobacteria</taxon>
        <taxon>Hyphomicrobiales</taxon>
        <taxon>Segnochrobactraceae</taxon>
        <taxon>Segnochrobactrum</taxon>
    </lineage>
</organism>
<dbReference type="InterPro" id="IPR036196">
    <property type="entry name" value="Ptyr_pPase_sf"/>
</dbReference>
<name>A0A6A7Y4J7_9HYPH</name>
<keyword evidence="5" id="KW-1185">Reference proteome</keyword>
<keyword evidence="1" id="KW-0059">Arsenical resistance</keyword>
<comment type="caution">
    <text evidence="4">The sequence shown here is derived from an EMBL/GenBank/DDBJ whole genome shotgun (WGS) entry which is preliminary data.</text>
</comment>
<dbReference type="Proteomes" id="UP000332515">
    <property type="component" value="Unassembled WGS sequence"/>
</dbReference>
<accession>A0A6A7Y4J7</accession>
<dbReference type="SMART" id="SM00226">
    <property type="entry name" value="LMWPc"/>
    <property type="match status" value="1"/>
</dbReference>
<evidence type="ECO:0000313" key="5">
    <source>
        <dbReference type="Proteomes" id="UP000332515"/>
    </source>
</evidence>
<dbReference type="SUPFAM" id="SSF52788">
    <property type="entry name" value="Phosphotyrosine protein phosphatases I"/>
    <property type="match status" value="1"/>
</dbReference>
<dbReference type="AlphaFoldDB" id="A0A6A7Y4J7"/>
<gene>
    <name evidence="4" type="ORF">F0357_10240</name>
</gene>
<dbReference type="GO" id="GO:0046685">
    <property type="term" value="P:response to arsenic-containing substance"/>
    <property type="evidence" value="ECO:0007669"/>
    <property type="project" value="UniProtKB-KW"/>
</dbReference>